<feature type="domain" description="Vta1/callose synthase N-terminal" evidence="9">
    <location>
        <begin position="53"/>
        <end position="193"/>
    </location>
</feature>
<gene>
    <name evidence="11" type="ORF">L596_019949</name>
</gene>
<dbReference type="EMBL" id="AZBU02000006">
    <property type="protein sequence ID" value="TKR72515.1"/>
    <property type="molecule type" value="Genomic_DNA"/>
</dbReference>
<organism evidence="11 12">
    <name type="scientific">Steinernema carpocapsae</name>
    <name type="common">Entomopathogenic nematode</name>
    <dbReference type="NCBI Taxonomy" id="34508"/>
    <lineage>
        <taxon>Eukaryota</taxon>
        <taxon>Metazoa</taxon>
        <taxon>Ecdysozoa</taxon>
        <taxon>Nematoda</taxon>
        <taxon>Chromadorea</taxon>
        <taxon>Rhabditida</taxon>
        <taxon>Tylenchina</taxon>
        <taxon>Panagrolaimomorpha</taxon>
        <taxon>Strongyloidoidea</taxon>
        <taxon>Steinernematidae</taxon>
        <taxon>Steinernema</taxon>
    </lineage>
</organism>
<evidence type="ECO:0000313" key="12">
    <source>
        <dbReference type="Proteomes" id="UP000298663"/>
    </source>
</evidence>
<dbReference type="GO" id="GO:0005771">
    <property type="term" value="C:multivesicular body"/>
    <property type="evidence" value="ECO:0007669"/>
    <property type="project" value="TreeGrafter"/>
</dbReference>
<keyword evidence="6" id="KW-0804">Transcription</keyword>
<feature type="domain" description="Transcription initiation factor TFIID component TAF4 C-terminal" evidence="10">
    <location>
        <begin position="438"/>
        <end position="556"/>
    </location>
</feature>
<comment type="subcellular location">
    <subcellularLocation>
        <location evidence="2">Endomembrane system</location>
    </subcellularLocation>
    <subcellularLocation>
        <location evidence="1">Nucleus</location>
    </subcellularLocation>
</comment>
<comment type="caution">
    <text evidence="11">The sequence shown here is derived from an EMBL/GenBank/DDBJ whole genome shotgun (WGS) entry which is preliminary data.</text>
</comment>
<proteinExistence type="inferred from homology"/>
<dbReference type="PANTHER" id="PTHR46009">
    <property type="entry name" value="VACUOLAR PROTEIN SORTING-ASSOCIATED PROTEIN VTA1 HOMOLOG"/>
    <property type="match status" value="1"/>
</dbReference>
<dbReference type="OrthoDB" id="391137at2759"/>
<feature type="compositionally biased region" description="Low complexity" evidence="8">
    <location>
        <begin position="542"/>
        <end position="564"/>
    </location>
</feature>
<keyword evidence="4" id="KW-0805">Transcription regulation</keyword>
<name>A0A4V6A0S1_STECR</name>
<sequence>MPPPEGKNPEVKPQEEEKAPEVAQMKTAASRRSAVEEPIPLNVRVLPNTFRPIANHLRVANQYVGRDPIIHYWCLYYSIQKANELVADDETTKEYLDTMLAVLKYLKFKYAKIPGVQHDSAAREHISAYVISLMKDCTQCDRQKLYDNNLVGNYFTAGLLCDVLTTFGPIDEAKVRLRNFAKWKANYLIGCLKAGVEPALFEQSDYEGSEEALDPFMRHRMRPDLSMSQLGLSTHGQDFKPQEATAQRIPFSGGAPANGFLRSSGGPTFAEATSQKTPWRGSGGATPGPSTSRAPMQPLPTPHHSRMMPRLLPASPNFKTSEAHLRPRASSGRLEQPPPSPNPMWRPLNSEIQPMTPNPNFGVDGMRTRLPRFAGHAAHSSTDSISSSVHGSSFRASQRSLAPVLRPIPTSYPLYDTPKRMKPERVISSVKRVDAFEKDGVFYEVSREVDPLLKKAAQKVALELVCNAILFAKHRTRAFDKNKSYKRVSDPKSDLKFLQMAQQKQEEKWTESNPNDKEELARKKAIERQKRETNEAALAALGRPTSSLASASSQRSGRQRAAPAIRVGDRDLMFAMCCDEKAKRSQTYTRLLYLPSKKNTDNL</sequence>
<dbReference type="GO" id="GO:0032511">
    <property type="term" value="P:late endosome to vacuole transport via multivesicular body sorting pathway"/>
    <property type="evidence" value="ECO:0007669"/>
    <property type="project" value="InterPro"/>
</dbReference>
<evidence type="ECO:0000259" key="9">
    <source>
        <dbReference type="Pfam" id="PF04652"/>
    </source>
</evidence>
<reference evidence="11 12" key="2">
    <citation type="journal article" date="2019" name="G3 (Bethesda)">
        <title>Hybrid Assembly of the Genome of the Entomopathogenic Nematode Steinernema carpocapsae Identifies the X-Chromosome.</title>
        <authorList>
            <person name="Serra L."/>
            <person name="Macchietto M."/>
            <person name="Macias-Munoz A."/>
            <person name="McGill C.J."/>
            <person name="Rodriguez I.M."/>
            <person name="Rodriguez B."/>
            <person name="Murad R."/>
            <person name="Mortazavi A."/>
        </authorList>
    </citation>
    <scope>NUCLEOTIDE SEQUENCE [LARGE SCALE GENOMIC DNA]</scope>
    <source>
        <strain evidence="11 12">ALL</strain>
    </source>
</reference>
<evidence type="ECO:0000256" key="1">
    <source>
        <dbReference type="ARBA" id="ARBA00004123"/>
    </source>
</evidence>
<keyword evidence="7" id="KW-0539">Nucleus</keyword>
<dbReference type="Pfam" id="PF05236">
    <property type="entry name" value="TAF4"/>
    <property type="match status" value="1"/>
</dbReference>
<evidence type="ECO:0000313" key="11">
    <source>
        <dbReference type="EMBL" id="TKR72515.1"/>
    </source>
</evidence>
<feature type="region of interest" description="Disordered" evidence="8">
    <location>
        <begin position="538"/>
        <end position="564"/>
    </location>
</feature>
<reference evidence="11 12" key="1">
    <citation type="journal article" date="2015" name="Genome Biol.">
        <title>Comparative genomics of Steinernema reveals deeply conserved gene regulatory networks.</title>
        <authorList>
            <person name="Dillman A.R."/>
            <person name="Macchietto M."/>
            <person name="Porter C.F."/>
            <person name="Rogers A."/>
            <person name="Williams B."/>
            <person name="Antoshechkin I."/>
            <person name="Lee M.M."/>
            <person name="Goodwin Z."/>
            <person name="Lu X."/>
            <person name="Lewis E.E."/>
            <person name="Goodrich-Blair H."/>
            <person name="Stock S.P."/>
            <person name="Adams B.J."/>
            <person name="Sternberg P.W."/>
            <person name="Mortazavi A."/>
        </authorList>
    </citation>
    <scope>NUCLEOTIDE SEQUENCE [LARGE SCALE GENOMIC DNA]</scope>
    <source>
        <strain evidence="11 12">ALL</strain>
    </source>
</reference>
<evidence type="ECO:0000256" key="3">
    <source>
        <dbReference type="ARBA" id="ARBA00006178"/>
    </source>
</evidence>
<feature type="region of interest" description="Disordered" evidence="8">
    <location>
        <begin position="252"/>
        <end position="344"/>
    </location>
</feature>
<evidence type="ECO:0000256" key="4">
    <source>
        <dbReference type="ARBA" id="ARBA00023015"/>
    </source>
</evidence>
<dbReference type="AlphaFoldDB" id="A0A4V6A0S1"/>
<evidence type="ECO:0000259" key="10">
    <source>
        <dbReference type="Pfam" id="PF05236"/>
    </source>
</evidence>
<evidence type="ECO:0000256" key="2">
    <source>
        <dbReference type="ARBA" id="ARBA00004308"/>
    </source>
</evidence>
<evidence type="ECO:0000256" key="7">
    <source>
        <dbReference type="ARBA" id="ARBA00023242"/>
    </source>
</evidence>
<dbReference type="Pfam" id="PF04652">
    <property type="entry name" value="Vta1"/>
    <property type="match status" value="1"/>
</dbReference>
<dbReference type="Proteomes" id="UP000298663">
    <property type="component" value="Unassembled WGS sequence"/>
</dbReference>
<dbReference type="STRING" id="34508.A0A4V6A0S1"/>
<dbReference type="InterPro" id="IPR044538">
    <property type="entry name" value="Vta1-like"/>
</dbReference>
<dbReference type="GO" id="GO:0006352">
    <property type="term" value="P:DNA-templated transcription initiation"/>
    <property type="evidence" value="ECO:0007669"/>
    <property type="project" value="InterPro"/>
</dbReference>
<dbReference type="InterPro" id="IPR039431">
    <property type="entry name" value="Vta1/CALS_N"/>
</dbReference>
<evidence type="ECO:0000256" key="6">
    <source>
        <dbReference type="ARBA" id="ARBA00023163"/>
    </source>
</evidence>
<feature type="region of interest" description="Disordered" evidence="8">
    <location>
        <begin position="1"/>
        <end position="24"/>
    </location>
</feature>
<feature type="compositionally biased region" description="Basic and acidic residues" evidence="8">
    <location>
        <begin position="7"/>
        <end position="20"/>
    </location>
</feature>
<dbReference type="GO" id="GO:0005669">
    <property type="term" value="C:transcription factor TFIID complex"/>
    <property type="evidence" value="ECO:0007669"/>
    <property type="project" value="InterPro"/>
</dbReference>
<keyword evidence="12" id="KW-1185">Reference proteome</keyword>
<protein>
    <submittedName>
        <fullName evidence="11">Uncharacterized protein</fullName>
    </submittedName>
</protein>
<comment type="similarity">
    <text evidence="3">Belongs to the TAF4 family.</text>
</comment>
<keyword evidence="5" id="KW-0472">Membrane</keyword>
<evidence type="ECO:0000256" key="8">
    <source>
        <dbReference type="SAM" id="MobiDB-lite"/>
    </source>
</evidence>
<evidence type="ECO:0000256" key="5">
    <source>
        <dbReference type="ARBA" id="ARBA00023136"/>
    </source>
</evidence>
<dbReference type="InterPro" id="IPR007900">
    <property type="entry name" value="TAF4_C"/>
</dbReference>
<accession>A0A4V6A0S1</accession>
<dbReference type="Gene3D" id="1.25.40.270">
    <property type="entry name" value="Vacuolar protein sorting-associated protein vta1"/>
    <property type="match status" value="1"/>
</dbReference>
<dbReference type="InterPro" id="IPR023175">
    <property type="entry name" value="Vta1/CALS_N_sf"/>
</dbReference>
<dbReference type="PANTHER" id="PTHR46009:SF1">
    <property type="entry name" value="VACUOLAR PROTEIN SORTING-ASSOCIATED PROTEIN VTA1 HOMOLOG"/>
    <property type="match status" value="1"/>
</dbReference>